<evidence type="ECO:0000313" key="6">
    <source>
        <dbReference type="Proteomes" id="UP000184600"/>
    </source>
</evidence>
<dbReference type="Proteomes" id="UP000184600">
    <property type="component" value="Unassembled WGS sequence"/>
</dbReference>
<keyword evidence="2" id="KW-0680">Restriction system</keyword>
<dbReference type="Gene3D" id="3.90.220.20">
    <property type="entry name" value="DNA methylase specificity domains"/>
    <property type="match status" value="1"/>
</dbReference>
<reference evidence="6" key="1">
    <citation type="submission" date="2016-12" db="EMBL/GenBank/DDBJ databases">
        <authorList>
            <person name="Rodrigo-Torres L."/>
            <person name="Arahal R.D."/>
            <person name="Lucena T."/>
        </authorList>
    </citation>
    <scope>NUCLEOTIDE SEQUENCE [LARGE SCALE GENOMIC DNA]</scope>
</reference>
<dbReference type="SUPFAM" id="SSF116734">
    <property type="entry name" value="DNA methylase specificity domain"/>
    <property type="match status" value="1"/>
</dbReference>
<dbReference type="InterPro" id="IPR044946">
    <property type="entry name" value="Restrct_endonuc_typeI_TRD_sf"/>
</dbReference>
<organism evidence="5 6">
    <name type="scientific">Vibrio quintilis</name>
    <dbReference type="NCBI Taxonomy" id="1117707"/>
    <lineage>
        <taxon>Bacteria</taxon>
        <taxon>Pseudomonadati</taxon>
        <taxon>Pseudomonadota</taxon>
        <taxon>Gammaproteobacteria</taxon>
        <taxon>Vibrionales</taxon>
        <taxon>Vibrionaceae</taxon>
        <taxon>Vibrio</taxon>
    </lineage>
</organism>
<dbReference type="STRING" id="1117707.VQ7734_02821"/>
<protein>
    <submittedName>
        <fullName evidence="5">Type I restriction modification DNA specificity domain protein</fullName>
    </submittedName>
</protein>
<evidence type="ECO:0000259" key="4">
    <source>
        <dbReference type="Pfam" id="PF01420"/>
    </source>
</evidence>
<keyword evidence="3" id="KW-0238">DNA-binding</keyword>
<dbReference type="GO" id="GO:0003677">
    <property type="term" value="F:DNA binding"/>
    <property type="evidence" value="ECO:0007669"/>
    <property type="project" value="UniProtKB-KW"/>
</dbReference>
<dbReference type="EMBL" id="FRFG01000031">
    <property type="protein sequence ID" value="SHO57052.1"/>
    <property type="molecule type" value="Genomic_DNA"/>
</dbReference>
<keyword evidence="6" id="KW-1185">Reference proteome</keyword>
<accession>A0A1M7YWU0</accession>
<proteinExistence type="inferred from homology"/>
<dbReference type="PANTHER" id="PTHR30408:SF12">
    <property type="entry name" value="TYPE I RESTRICTION ENZYME MJAVIII SPECIFICITY SUBUNIT"/>
    <property type="match status" value="1"/>
</dbReference>
<dbReference type="AlphaFoldDB" id="A0A1M7YWU0"/>
<dbReference type="OrthoDB" id="5465337at2"/>
<evidence type="ECO:0000313" key="5">
    <source>
        <dbReference type="EMBL" id="SHO57052.1"/>
    </source>
</evidence>
<evidence type="ECO:0000256" key="2">
    <source>
        <dbReference type="ARBA" id="ARBA00022747"/>
    </source>
</evidence>
<comment type="similarity">
    <text evidence="1">Belongs to the type-I restriction system S methylase family.</text>
</comment>
<gene>
    <name evidence="5" type="ORF">VQ7734_02821</name>
</gene>
<dbReference type="Pfam" id="PF01420">
    <property type="entry name" value="Methylase_S"/>
    <property type="match status" value="1"/>
</dbReference>
<dbReference type="PANTHER" id="PTHR30408">
    <property type="entry name" value="TYPE-1 RESTRICTION ENZYME ECOKI SPECIFICITY PROTEIN"/>
    <property type="match status" value="1"/>
</dbReference>
<dbReference type="RefSeq" id="WP_073583611.1">
    <property type="nucleotide sequence ID" value="NZ_AP024898.1"/>
</dbReference>
<evidence type="ECO:0000256" key="1">
    <source>
        <dbReference type="ARBA" id="ARBA00010923"/>
    </source>
</evidence>
<feature type="domain" description="Type I restriction modification DNA specificity" evidence="4">
    <location>
        <begin position="2"/>
        <end position="163"/>
    </location>
</feature>
<name>A0A1M7YWU0_9VIBR</name>
<dbReference type="GO" id="GO:0009307">
    <property type="term" value="P:DNA restriction-modification system"/>
    <property type="evidence" value="ECO:0007669"/>
    <property type="project" value="UniProtKB-KW"/>
</dbReference>
<dbReference type="InterPro" id="IPR052021">
    <property type="entry name" value="Type-I_RS_S_subunit"/>
</dbReference>
<dbReference type="InterPro" id="IPR000055">
    <property type="entry name" value="Restrct_endonuc_typeI_TRD"/>
</dbReference>
<sequence length="196" mass="22346">MKKPLKQIVEIRAGHPFRGAIKESTNGNGYVIQIRDQNEDGQIAWAQLIQAEVIGRKAPEWLMPGDILFSARGIRNISSVVHAHEIGELNLPVVCSPHYFQIRVNHGTDILPEFLAWQLNQTIAQRYFQQSAEGSVQVSIRRSVLEQTLITVPSLVKQQQIIKLAECASREKQIYRKLIELRNAELDEIARQIFKD</sequence>
<evidence type="ECO:0000256" key="3">
    <source>
        <dbReference type="ARBA" id="ARBA00023125"/>
    </source>
</evidence>